<proteinExistence type="predicted"/>
<dbReference type="Proteomes" id="UP001597476">
    <property type="component" value="Unassembled WGS sequence"/>
</dbReference>
<keyword evidence="1" id="KW-0812">Transmembrane</keyword>
<keyword evidence="1" id="KW-0472">Membrane</keyword>
<protein>
    <recommendedName>
        <fullName evidence="4">DUF3592 domain-containing protein</fullName>
    </recommendedName>
</protein>
<evidence type="ECO:0000256" key="1">
    <source>
        <dbReference type="SAM" id="Phobius"/>
    </source>
</evidence>
<organism evidence="2 3">
    <name type="scientific">Hyunsoonleella rubra</name>
    <dbReference type="NCBI Taxonomy" id="1737062"/>
    <lineage>
        <taxon>Bacteria</taxon>
        <taxon>Pseudomonadati</taxon>
        <taxon>Bacteroidota</taxon>
        <taxon>Flavobacteriia</taxon>
        <taxon>Flavobacteriales</taxon>
        <taxon>Flavobacteriaceae</taxon>
    </lineage>
</organism>
<reference evidence="3" key="1">
    <citation type="journal article" date="2019" name="Int. J. Syst. Evol. Microbiol.">
        <title>The Global Catalogue of Microorganisms (GCM) 10K type strain sequencing project: providing services to taxonomists for standard genome sequencing and annotation.</title>
        <authorList>
            <consortium name="The Broad Institute Genomics Platform"/>
            <consortium name="The Broad Institute Genome Sequencing Center for Infectious Disease"/>
            <person name="Wu L."/>
            <person name="Ma J."/>
        </authorList>
    </citation>
    <scope>NUCLEOTIDE SEQUENCE [LARGE SCALE GENOMIC DNA]</scope>
    <source>
        <strain evidence="3">KCTC 42398</strain>
    </source>
</reference>
<name>A0ABW5TCX1_9FLAO</name>
<evidence type="ECO:0008006" key="4">
    <source>
        <dbReference type="Google" id="ProtNLM"/>
    </source>
</evidence>
<dbReference type="RefSeq" id="WP_380291113.1">
    <property type="nucleotide sequence ID" value="NZ_JBHULY010000016.1"/>
</dbReference>
<evidence type="ECO:0000313" key="2">
    <source>
        <dbReference type="EMBL" id="MFD2726305.1"/>
    </source>
</evidence>
<feature type="transmembrane region" description="Helical" evidence="1">
    <location>
        <begin position="102"/>
        <end position="120"/>
    </location>
</feature>
<sequence>MKVYLFLLFFIIFGPINLLAQDESNLIETTATITNIETSISGRRSSAMATVTYSTQNGEQLTSKVRILHLPLLGTFKNVGDTLKVKYEANNPYLLKSSADSFLANYGLYLLIALALLLGIKRFWKKRSI</sequence>
<accession>A0ABW5TCX1</accession>
<evidence type="ECO:0000313" key="3">
    <source>
        <dbReference type="Proteomes" id="UP001597476"/>
    </source>
</evidence>
<dbReference type="EMBL" id="JBHULY010000016">
    <property type="protein sequence ID" value="MFD2726305.1"/>
    <property type="molecule type" value="Genomic_DNA"/>
</dbReference>
<comment type="caution">
    <text evidence="2">The sequence shown here is derived from an EMBL/GenBank/DDBJ whole genome shotgun (WGS) entry which is preliminary data.</text>
</comment>
<gene>
    <name evidence="2" type="ORF">ACFSR8_08770</name>
</gene>
<keyword evidence="1" id="KW-1133">Transmembrane helix</keyword>
<keyword evidence="3" id="KW-1185">Reference proteome</keyword>